<sequence length="122" mass="13397">MQSEGPYPENHPKKYGKLPHGGLLAPKSKERTYFDSGDFALSAAHHETDNGAIQTGRAHPHRESISHPFSPIPASSNVGEDANQDTHRKSASTEQSPLLHQTDTKDDPTNKEGQDDQISREC</sequence>
<reference evidence="4" key="1">
    <citation type="submission" date="2022-11" db="EMBL/GenBank/DDBJ databases">
        <authorList>
            <person name="Petersen C."/>
        </authorList>
    </citation>
    <scope>NUCLEOTIDE SEQUENCE</scope>
    <source>
        <strain evidence="4">IBT 16849</strain>
    </source>
</reference>
<accession>A0A9W9T101</accession>
<evidence type="ECO:0000256" key="3">
    <source>
        <dbReference type="SAM" id="MobiDB-lite"/>
    </source>
</evidence>
<protein>
    <recommendedName>
        <fullName evidence="2">mRNA stability protein</fullName>
    </recommendedName>
</protein>
<evidence type="ECO:0000256" key="2">
    <source>
        <dbReference type="RuleBase" id="RU363120"/>
    </source>
</evidence>
<dbReference type="OrthoDB" id="5949865at2759"/>
<keyword evidence="5" id="KW-1185">Reference proteome</keyword>
<name>A0A9W9T101_9EURO</name>
<dbReference type="Pfam" id="PF04667">
    <property type="entry name" value="Endosulfine"/>
    <property type="match status" value="1"/>
</dbReference>
<feature type="compositionally biased region" description="Polar residues" evidence="3">
    <location>
        <begin position="92"/>
        <end position="101"/>
    </location>
</feature>
<comment type="similarity">
    <text evidence="1 2">Belongs to the endosulfine family.</text>
</comment>
<evidence type="ECO:0000313" key="4">
    <source>
        <dbReference type="EMBL" id="KAJ5205206.1"/>
    </source>
</evidence>
<comment type="caution">
    <text evidence="4">The sequence shown here is derived from an EMBL/GenBank/DDBJ whole genome shotgun (WGS) entry which is preliminary data.</text>
</comment>
<reference evidence="4" key="2">
    <citation type="journal article" date="2023" name="IMA Fungus">
        <title>Comparative genomic study of the Penicillium genus elucidates a diverse pangenome and 15 lateral gene transfer events.</title>
        <authorList>
            <person name="Petersen C."/>
            <person name="Sorensen T."/>
            <person name="Nielsen M.R."/>
            <person name="Sondergaard T.E."/>
            <person name="Sorensen J.L."/>
            <person name="Fitzpatrick D.A."/>
            <person name="Frisvad J.C."/>
            <person name="Nielsen K.L."/>
        </authorList>
    </citation>
    <scope>NUCLEOTIDE SEQUENCE</scope>
    <source>
        <strain evidence="4">IBT 16849</strain>
    </source>
</reference>
<dbReference type="InterPro" id="IPR006760">
    <property type="entry name" value="Endosulphine"/>
</dbReference>
<comment type="function">
    <text evidence="2">Plays an essential role in initiation of the G0 program by preventing the degradation of specific nutrient-regulated mRNAs via the 5'-3' mRNA decay pathway.</text>
</comment>
<gene>
    <name evidence="4" type="ORF">N7472_001654</name>
</gene>
<evidence type="ECO:0000256" key="1">
    <source>
        <dbReference type="ARBA" id="ARBA00010520"/>
    </source>
</evidence>
<dbReference type="AlphaFoldDB" id="A0A9W9T101"/>
<feature type="compositionally biased region" description="Basic and acidic residues" evidence="3">
    <location>
        <begin position="102"/>
        <end position="122"/>
    </location>
</feature>
<feature type="region of interest" description="Disordered" evidence="3">
    <location>
        <begin position="45"/>
        <end position="122"/>
    </location>
</feature>
<dbReference type="EMBL" id="JAPQKP010000002">
    <property type="protein sequence ID" value="KAJ5205206.1"/>
    <property type="molecule type" value="Genomic_DNA"/>
</dbReference>
<dbReference type="Proteomes" id="UP001150879">
    <property type="component" value="Unassembled WGS sequence"/>
</dbReference>
<organism evidence="4 5">
    <name type="scientific">Penicillium cf. griseofulvum</name>
    <dbReference type="NCBI Taxonomy" id="2972120"/>
    <lineage>
        <taxon>Eukaryota</taxon>
        <taxon>Fungi</taxon>
        <taxon>Dikarya</taxon>
        <taxon>Ascomycota</taxon>
        <taxon>Pezizomycotina</taxon>
        <taxon>Eurotiomycetes</taxon>
        <taxon>Eurotiomycetidae</taxon>
        <taxon>Eurotiales</taxon>
        <taxon>Aspergillaceae</taxon>
        <taxon>Penicillium</taxon>
    </lineage>
</organism>
<proteinExistence type="inferred from homology"/>
<evidence type="ECO:0000313" key="5">
    <source>
        <dbReference type="Proteomes" id="UP001150879"/>
    </source>
</evidence>
<feature type="region of interest" description="Disordered" evidence="3">
    <location>
        <begin position="1"/>
        <end position="29"/>
    </location>
</feature>